<reference evidence="1 2" key="1">
    <citation type="journal article" date="2024" name="bioRxiv">
        <title>A reference genome for Trichogramma kaykai: A tiny desert-dwelling parasitoid wasp with competing sex-ratio distorters.</title>
        <authorList>
            <person name="Culotta J."/>
            <person name="Lindsey A.R."/>
        </authorList>
    </citation>
    <scope>NUCLEOTIDE SEQUENCE [LARGE SCALE GENOMIC DNA]</scope>
    <source>
        <strain evidence="1 2">KSX58</strain>
    </source>
</reference>
<proteinExistence type="predicted"/>
<dbReference type="EMBL" id="JBJJXI010000077">
    <property type="protein sequence ID" value="KAL3395822.1"/>
    <property type="molecule type" value="Genomic_DNA"/>
</dbReference>
<dbReference type="Proteomes" id="UP001627154">
    <property type="component" value="Unassembled WGS sequence"/>
</dbReference>
<keyword evidence="2" id="KW-1185">Reference proteome</keyword>
<comment type="caution">
    <text evidence="1">The sequence shown here is derived from an EMBL/GenBank/DDBJ whole genome shotgun (WGS) entry which is preliminary data.</text>
</comment>
<accession>A0ABD2WSI5</accession>
<gene>
    <name evidence="1" type="ORF">TKK_010140</name>
</gene>
<dbReference type="AlphaFoldDB" id="A0ABD2WSI5"/>
<organism evidence="1 2">
    <name type="scientific">Trichogramma kaykai</name>
    <dbReference type="NCBI Taxonomy" id="54128"/>
    <lineage>
        <taxon>Eukaryota</taxon>
        <taxon>Metazoa</taxon>
        <taxon>Ecdysozoa</taxon>
        <taxon>Arthropoda</taxon>
        <taxon>Hexapoda</taxon>
        <taxon>Insecta</taxon>
        <taxon>Pterygota</taxon>
        <taxon>Neoptera</taxon>
        <taxon>Endopterygota</taxon>
        <taxon>Hymenoptera</taxon>
        <taxon>Apocrita</taxon>
        <taxon>Proctotrupomorpha</taxon>
        <taxon>Chalcidoidea</taxon>
        <taxon>Trichogrammatidae</taxon>
        <taxon>Trichogramma</taxon>
    </lineage>
</organism>
<sequence>MPRGIRVHDYLHMIFIHKMAQQCSSSSSSIGESSSLWSISYELQRQHHLLLAFDHFAYTATHHARAAIYG</sequence>
<name>A0ABD2WSI5_9HYME</name>
<evidence type="ECO:0000313" key="2">
    <source>
        <dbReference type="Proteomes" id="UP001627154"/>
    </source>
</evidence>
<protein>
    <submittedName>
        <fullName evidence="1">Uncharacterized protein</fullName>
    </submittedName>
</protein>
<evidence type="ECO:0000313" key="1">
    <source>
        <dbReference type="EMBL" id="KAL3395822.1"/>
    </source>
</evidence>